<dbReference type="Pfam" id="PF00697">
    <property type="entry name" value="PRAI"/>
    <property type="match status" value="1"/>
</dbReference>
<keyword evidence="7 8" id="KW-0413">Isomerase</keyword>
<evidence type="ECO:0000256" key="4">
    <source>
        <dbReference type="ARBA" id="ARBA00022605"/>
    </source>
</evidence>
<dbReference type="CDD" id="cd00405">
    <property type="entry name" value="PRAI"/>
    <property type="match status" value="1"/>
</dbReference>
<accession>A0A833A499</accession>
<proteinExistence type="inferred from homology"/>
<comment type="caution">
    <text evidence="10">The sequence shown here is derived from an EMBL/GenBank/DDBJ whole genome shotgun (WGS) entry which is preliminary data.</text>
</comment>
<dbReference type="InterPro" id="IPR011060">
    <property type="entry name" value="RibuloseP-bd_barrel"/>
</dbReference>
<keyword evidence="4 8" id="KW-0028">Amino-acid biosynthesis</keyword>
<dbReference type="SUPFAM" id="SSF51366">
    <property type="entry name" value="Ribulose-phoshate binding barrel"/>
    <property type="match status" value="1"/>
</dbReference>
<comment type="catalytic activity">
    <reaction evidence="1 8">
        <text>N-(5-phospho-beta-D-ribosyl)anthranilate = 1-(2-carboxyphenylamino)-1-deoxy-D-ribulose 5-phosphate</text>
        <dbReference type="Rhea" id="RHEA:21540"/>
        <dbReference type="ChEBI" id="CHEBI:18277"/>
        <dbReference type="ChEBI" id="CHEBI:58613"/>
        <dbReference type="EC" id="5.3.1.24"/>
    </reaction>
</comment>
<keyword evidence="5 8" id="KW-0822">Tryptophan biosynthesis</keyword>
<reference evidence="10" key="1">
    <citation type="journal article" date="2020" name="ISME J.">
        <title>Gammaproteobacteria mediating utilization of methyl-, sulfur- and petroleum organic compounds in deep ocean hydrothermal plumes.</title>
        <authorList>
            <person name="Zhou Z."/>
            <person name="Liu Y."/>
            <person name="Pan J."/>
            <person name="Cron B.R."/>
            <person name="Toner B.M."/>
            <person name="Anantharaman K."/>
            <person name="Breier J.A."/>
            <person name="Dick G.J."/>
            <person name="Li M."/>
        </authorList>
    </citation>
    <scope>NUCLEOTIDE SEQUENCE</scope>
    <source>
        <strain evidence="10">SZUA-1515</strain>
    </source>
</reference>
<organism evidence="10 11">
    <name type="scientific">Caldiarchaeum subterraneum</name>
    <dbReference type="NCBI Taxonomy" id="311458"/>
    <lineage>
        <taxon>Archaea</taxon>
        <taxon>Nitrososphaerota</taxon>
        <taxon>Candidatus Caldarchaeales</taxon>
        <taxon>Candidatus Caldarchaeaceae</taxon>
        <taxon>Candidatus Caldarchaeum</taxon>
    </lineage>
</organism>
<feature type="domain" description="N-(5'phosphoribosyl) anthranilate isomerase (PRAI)" evidence="9">
    <location>
        <begin position="3"/>
        <end position="200"/>
    </location>
</feature>
<evidence type="ECO:0000256" key="6">
    <source>
        <dbReference type="ARBA" id="ARBA00023141"/>
    </source>
</evidence>
<evidence type="ECO:0000256" key="5">
    <source>
        <dbReference type="ARBA" id="ARBA00022822"/>
    </source>
</evidence>
<evidence type="ECO:0000259" key="9">
    <source>
        <dbReference type="Pfam" id="PF00697"/>
    </source>
</evidence>
<evidence type="ECO:0000313" key="11">
    <source>
        <dbReference type="Proteomes" id="UP000608579"/>
    </source>
</evidence>
<evidence type="ECO:0000256" key="1">
    <source>
        <dbReference type="ARBA" id="ARBA00001164"/>
    </source>
</evidence>
<name>A0A833A499_CALS0</name>
<dbReference type="EC" id="5.3.1.24" evidence="8"/>
<protein>
    <recommendedName>
        <fullName evidence="8">N-(5'-phosphoribosyl)anthranilate isomerase</fullName>
        <shortName evidence="8">PRAI</shortName>
        <ecNumber evidence="8">5.3.1.24</ecNumber>
    </recommendedName>
</protein>
<keyword evidence="6 8" id="KW-0057">Aromatic amino acid biosynthesis</keyword>
<evidence type="ECO:0000256" key="2">
    <source>
        <dbReference type="ARBA" id="ARBA00004664"/>
    </source>
</evidence>
<comment type="pathway">
    <text evidence="2 8">Amino-acid biosynthesis; L-tryptophan biosynthesis; L-tryptophan from chorismate: step 3/5.</text>
</comment>
<dbReference type="Proteomes" id="UP000608579">
    <property type="component" value="Unassembled WGS sequence"/>
</dbReference>
<dbReference type="InterPro" id="IPR001240">
    <property type="entry name" value="PRAI_dom"/>
</dbReference>
<evidence type="ECO:0000256" key="3">
    <source>
        <dbReference type="ARBA" id="ARBA00007571"/>
    </source>
</evidence>
<dbReference type="InterPro" id="IPR013785">
    <property type="entry name" value="Aldolase_TIM"/>
</dbReference>
<evidence type="ECO:0000256" key="8">
    <source>
        <dbReference type="HAMAP-Rule" id="MF_00135"/>
    </source>
</evidence>
<sequence length="208" mass="21937">MIVKICGIKRMEDLVKAVEAGADMVGFIVGFPKSPRNITPAEAVALINKTPASVKPVVVCPADGQEIIDEILRGAGPYAFQLHGAGEPDVAGARVIRVVPATGGDAVKEALKHVGDADYILLDSSRGGYGGTGVTHDWRLSREVRDAIYPKPLILAGGLKPENVCTAVRVVKPYGVDVSTGVEERPGVKDADKIKSFIQAAKRCGLEL</sequence>
<dbReference type="EMBL" id="DQVM01000087">
    <property type="protein sequence ID" value="HIQ29823.1"/>
    <property type="molecule type" value="Genomic_DNA"/>
</dbReference>
<dbReference type="AlphaFoldDB" id="A0A833A499"/>
<dbReference type="PANTHER" id="PTHR42894:SF1">
    <property type="entry name" value="N-(5'-PHOSPHORIBOSYL)ANTHRANILATE ISOMERASE"/>
    <property type="match status" value="1"/>
</dbReference>
<dbReference type="PANTHER" id="PTHR42894">
    <property type="entry name" value="N-(5'-PHOSPHORIBOSYL)ANTHRANILATE ISOMERASE"/>
    <property type="match status" value="1"/>
</dbReference>
<gene>
    <name evidence="8" type="primary">trpF</name>
    <name evidence="10" type="ORF">EYH45_04580</name>
</gene>
<evidence type="ECO:0000256" key="7">
    <source>
        <dbReference type="ARBA" id="ARBA00023235"/>
    </source>
</evidence>
<dbReference type="InterPro" id="IPR044643">
    <property type="entry name" value="TrpF_fam"/>
</dbReference>
<dbReference type="UniPathway" id="UPA00035">
    <property type="reaction ID" value="UER00042"/>
</dbReference>
<dbReference type="Gene3D" id="3.20.20.70">
    <property type="entry name" value="Aldolase class I"/>
    <property type="match status" value="1"/>
</dbReference>
<dbReference type="GO" id="GO:0004640">
    <property type="term" value="F:phosphoribosylanthranilate isomerase activity"/>
    <property type="evidence" value="ECO:0007669"/>
    <property type="project" value="UniProtKB-UniRule"/>
</dbReference>
<dbReference type="HAMAP" id="MF_00135">
    <property type="entry name" value="PRAI"/>
    <property type="match status" value="1"/>
</dbReference>
<comment type="similarity">
    <text evidence="3 8">Belongs to the TrpF family.</text>
</comment>
<evidence type="ECO:0000313" key="10">
    <source>
        <dbReference type="EMBL" id="HIQ29823.1"/>
    </source>
</evidence>
<dbReference type="GO" id="GO:0000162">
    <property type="term" value="P:L-tryptophan biosynthetic process"/>
    <property type="evidence" value="ECO:0007669"/>
    <property type="project" value="UniProtKB-UniRule"/>
</dbReference>